<evidence type="ECO:0000313" key="4">
    <source>
        <dbReference type="Proteomes" id="UP000574369"/>
    </source>
</evidence>
<feature type="compositionally biased region" description="Polar residues" evidence="1">
    <location>
        <begin position="180"/>
        <end position="190"/>
    </location>
</feature>
<evidence type="ECO:0000256" key="1">
    <source>
        <dbReference type="SAM" id="MobiDB-lite"/>
    </source>
</evidence>
<reference evidence="3 4" key="1">
    <citation type="submission" date="2020-08" db="EMBL/GenBank/DDBJ databases">
        <title>Genomic Encyclopedia of Type Strains, Phase III (KMG-III): the genomes of soil and plant-associated and newly described type strains.</title>
        <authorList>
            <person name="Whitman W."/>
        </authorList>
    </citation>
    <scope>NUCLEOTIDE SEQUENCE [LARGE SCALE GENOMIC DNA]</scope>
    <source>
        <strain evidence="3 4">CECT 7247</strain>
    </source>
</reference>
<accession>A0ABR6GQD5</accession>
<feature type="region of interest" description="Disordered" evidence="1">
    <location>
        <begin position="180"/>
        <end position="199"/>
    </location>
</feature>
<sequence>MNLFHLNFNPWAGGAFGPVSGFSGGPGGFQPPFGFGGGLANAWMNHTAHGMSHGWGAWGGHGSHGSHGGHGGWGHHGMMGPQGHGNHGGGWGMSPWGQVRPVPSKGEWSAENGGFTVGRSGQLDVQIGHSDAQFKNNLQFRVDGGPWQSIGHSKNEGKKVSIHADPGANVQFRIQTPEGNTFRAGTTRNSDGLDHGKVTQSGRGYKLGFEDLKGGGDGDFNDAVISVRDPGRWG</sequence>
<gene>
    <name evidence="3" type="ORF">FHS28_001706</name>
</gene>
<organism evidence="3 4">
    <name type="scientific">Roseateles terrae</name>
    <dbReference type="NCBI Taxonomy" id="431060"/>
    <lineage>
        <taxon>Bacteria</taxon>
        <taxon>Pseudomonadati</taxon>
        <taxon>Pseudomonadota</taxon>
        <taxon>Betaproteobacteria</taxon>
        <taxon>Burkholderiales</taxon>
        <taxon>Sphaerotilaceae</taxon>
        <taxon>Roseateles</taxon>
    </lineage>
</organism>
<keyword evidence="4" id="KW-1185">Reference proteome</keyword>
<protein>
    <recommendedName>
        <fullName evidence="2">DUF4114 domain-containing protein</fullName>
    </recommendedName>
</protein>
<dbReference type="EMBL" id="JACHXO010000002">
    <property type="protein sequence ID" value="MBB3194321.1"/>
    <property type="molecule type" value="Genomic_DNA"/>
</dbReference>
<dbReference type="Pfam" id="PF13448">
    <property type="entry name" value="DUF4114"/>
    <property type="match status" value="1"/>
</dbReference>
<proteinExistence type="predicted"/>
<comment type="caution">
    <text evidence="3">The sequence shown here is derived from an EMBL/GenBank/DDBJ whole genome shotgun (WGS) entry which is preliminary data.</text>
</comment>
<name>A0ABR6GQD5_9BURK</name>
<dbReference type="InterPro" id="IPR025193">
    <property type="entry name" value="DUF4114"/>
</dbReference>
<evidence type="ECO:0000259" key="2">
    <source>
        <dbReference type="Pfam" id="PF13448"/>
    </source>
</evidence>
<dbReference type="Proteomes" id="UP000574369">
    <property type="component" value="Unassembled WGS sequence"/>
</dbReference>
<evidence type="ECO:0000313" key="3">
    <source>
        <dbReference type="EMBL" id="MBB3194321.1"/>
    </source>
</evidence>
<dbReference type="RefSeq" id="WP_088450331.1">
    <property type="nucleotide sequence ID" value="NZ_JACHXO010000002.1"/>
</dbReference>
<feature type="domain" description="DUF4114" evidence="2">
    <location>
        <begin position="176"/>
        <end position="228"/>
    </location>
</feature>